<protein>
    <submittedName>
        <fullName evidence="1">Uncharacterized protein</fullName>
    </submittedName>
</protein>
<gene>
    <name evidence="1" type="ORF">METZ01_LOCUS416592</name>
</gene>
<feature type="non-terminal residue" evidence="1">
    <location>
        <position position="1"/>
    </location>
</feature>
<proteinExistence type="predicted"/>
<accession>A0A382X010</accession>
<sequence length="193" mass="19650">VAKSFKTSISIDDAASAASEALRTKVAGDSTARLSVDAGGKLTWSAGSGSADVNLYRAAANLLQTDDYFKSALGVVNPTYSGAPGGSPDDGTLAVDTTNDVFYYRSSGAWQQVSSGASISVSDAPPSSPDAGDMWYESDTGNTLVYYQDANTSQWVEVGHAADSTVVEYALTIDGGTPSSSYGGITSIDGGGV</sequence>
<reference evidence="1" key="1">
    <citation type="submission" date="2018-05" db="EMBL/GenBank/DDBJ databases">
        <authorList>
            <person name="Lanie J.A."/>
            <person name="Ng W.-L."/>
            <person name="Kazmierczak K.M."/>
            <person name="Andrzejewski T.M."/>
            <person name="Davidsen T.M."/>
            <person name="Wayne K.J."/>
            <person name="Tettelin H."/>
            <person name="Glass J.I."/>
            <person name="Rusch D."/>
            <person name="Podicherti R."/>
            <person name="Tsui H.-C.T."/>
            <person name="Winkler M.E."/>
        </authorList>
    </citation>
    <scope>NUCLEOTIDE SEQUENCE</scope>
</reference>
<dbReference type="EMBL" id="UINC01163430">
    <property type="protein sequence ID" value="SVD63738.1"/>
    <property type="molecule type" value="Genomic_DNA"/>
</dbReference>
<evidence type="ECO:0000313" key="1">
    <source>
        <dbReference type="EMBL" id="SVD63738.1"/>
    </source>
</evidence>
<dbReference type="AlphaFoldDB" id="A0A382X010"/>
<organism evidence="1">
    <name type="scientific">marine metagenome</name>
    <dbReference type="NCBI Taxonomy" id="408172"/>
    <lineage>
        <taxon>unclassified sequences</taxon>
        <taxon>metagenomes</taxon>
        <taxon>ecological metagenomes</taxon>
    </lineage>
</organism>
<name>A0A382X010_9ZZZZ</name>